<dbReference type="PANTHER" id="PTHR31450">
    <property type="entry name" value="LEUCINE-RICH REPEAT-CONTAINING PROTEIN 19 LRRC19 FAMILY MEMBER"/>
    <property type="match status" value="1"/>
</dbReference>
<keyword evidence="2" id="KW-0732">Signal</keyword>
<name>A0ABD0Y6X1_UMBPY</name>
<evidence type="ECO:0000313" key="4">
    <source>
        <dbReference type="Proteomes" id="UP001557470"/>
    </source>
</evidence>
<keyword evidence="1" id="KW-0472">Membrane</keyword>
<organism evidence="3 4">
    <name type="scientific">Umbra pygmaea</name>
    <name type="common">Eastern mudminnow</name>
    <dbReference type="NCBI Taxonomy" id="75934"/>
    <lineage>
        <taxon>Eukaryota</taxon>
        <taxon>Metazoa</taxon>
        <taxon>Chordata</taxon>
        <taxon>Craniata</taxon>
        <taxon>Vertebrata</taxon>
        <taxon>Euteleostomi</taxon>
        <taxon>Actinopterygii</taxon>
        <taxon>Neopterygii</taxon>
        <taxon>Teleostei</taxon>
        <taxon>Protacanthopterygii</taxon>
        <taxon>Esociformes</taxon>
        <taxon>Umbridae</taxon>
        <taxon>Umbra</taxon>
    </lineage>
</organism>
<evidence type="ECO:0008006" key="5">
    <source>
        <dbReference type="Google" id="ProtNLM"/>
    </source>
</evidence>
<dbReference type="EMBL" id="JAGEUA010000001">
    <property type="protein sequence ID" value="KAL1022806.1"/>
    <property type="molecule type" value="Genomic_DNA"/>
</dbReference>
<gene>
    <name evidence="3" type="ORF">UPYG_G00032560</name>
</gene>
<feature type="signal peptide" evidence="2">
    <location>
        <begin position="1"/>
        <end position="20"/>
    </location>
</feature>
<feature type="transmembrane region" description="Helical" evidence="1">
    <location>
        <begin position="211"/>
        <end position="232"/>
    </location>
</feature>
<comment type="caution">
    <text evidence="3">The sequence shown here is derived from an EMBL/GenBank/DDBJ whole genome shotgun (WGS) entry which is preliminary data.</text>
</comment>
<dbReference type="InterPro" id="IPR001611">
    <property type="entry name" value="Leu-rich_rpt"/>
</dbReference>
<dbReference type="AlphaFoldDB" id="A0ABD0Y6X1"/>
<dbReference type="InterPro" id="IPR032675">
    <property type="entry name" value="LRR_dom_sf"/>
</dbReference>
<evidence type="ECO:0000256" key="2">
    <source>
        <dbReference type="SAM" id="SignalP"/>
    </source>
</evidence>
<dbReference type="Pfam" id="PF13855">
    <property type="entry name" value="LRR_8"/>
    <property type="match status" value="1"/>
</dbReference>
<dbReference type="SUPFAM" id="SSF52058">
    <property type="entry name" value="L domain-like"/>
    <property type="match status" value="1"/>
</dbReference>
<keyword evidence="1" id="KW-0812">Transmembrane</keyword>
<dbReference type="Proteomes" id="UP001557470">
    <property type="component" value="Unassembled WGS sequence"/>
</dbReference>
<reference evidence="3 4" key="1">
    <citation type="submission" date="2024-06" db="EMBL/GenBank/DDBJ databases">
        <authorList>
            <person name="Pan Q."/>
            <person name="Wen M."/>
            <person name="Jouanno E."/>
            <person name="Zahm M."/>
            <person name="Klopp C."/>
            <person name="Cabau C."/>
            <person name="Louis A."/>
            <person name="Berthelot C."/>
            <person name="Parey E."/>
            <person name="Roest Crollius H."/>
            <person name="Montfort J."/>
            <person name="Robinson-Rechavi M."/>
            <person name="Bouchez O."/>
            <person name="Lampietro C."/>
            <person name="Lopez Roques C."/>
            <person name="Donnadieu C."/>
            <person name="Postlethwait J."/>
            <person name="Bobe J."/>
            <person name="Verreycken H."/>
            <person name="Guiguen Y."/>
        </authorList>
    </citation>
    <scope>NUCLEOTIDE SEQUENCE [LARGE SCALE GENOMIC DNA]</scope>
    <source>
        <strain evidence="3">Up_M1</strain>
        <tissue evidence="3">Testis</tissue>
    </source>
</reference>
<keyword evidence="1" id="KW-1133">Transmembrane helix</keyword>
<dbReference type="PANTHER" id="PTHR31450:SF3">
    <property type="entry name" value="TYPE III ENDOSOME MEMBRANE PROTEIN TEMP"/>
    <property type="match status" value="1"/>
</dbReference>
<dbReference type="Pfam" id="PF00560">
    <property type="entry name" value="LRR_1"/>
    <property type="match status" value="1"/>
</dbReference>
<dbReference type="Pfam" id="PF15176">
    <property type="entry name" value="LRR19-TM"/>
    <property type="match status" value="1"/>
</dbReference>
<feature type="chain" id="PRO_5044882981" description="Leucine-rich repeat-containing protein 19-like" evidence="2">
    <location>
        <begin position="21"/>
        <end position="331"/>
    </location>
</feature>
<keyword evidence="4" id="KW-1185">Reference proteome</keyword>
<evidence type="ECO:0000256" key="1">
    <source>
        <dbReference type="SAM" id="Phobius"/>
    </source>
</evidence>
<accession>A0ABD0Y6X1</accession>
<dbReference type="Gene3D" id="3.80.10.10">
    <property type="entry name" value="Ribonuclease Inhibitor"/>
    <property type="match status" value="1"/>
</dbReference>
<evidence type="ECO:0000313" key="3">
    <source>
        <dbReference type="EMBL" id="KAL1022806.1"/>
    </source>
</evidence>
<sequence>MEYWACSMFVVLFFCETVSGDTLHNHTVGQCTVNTDTASFNCSRRKLAHIPSDIWYNVTTLDLSQNHLNLTYPKNLSQLHHFSQLGTLNLSGNYLPLLEKAHLCNLPFLQILDISDCQLTSIEAGALQGLPRLRKLFLGDNRLQGSLSVFATTISFLDFSGNQRLEVVADDPGSRRPFHRRLLTEELEDISQSNHTLGSEDGSKKPLSKTWQYLVGVVVTAISLSLLIAGLAKCQLVRRYLASYRHTRLTEGDTASQYDPNSLEVGYSMQHHGGLARSPNPAAVPQGHMDIEDDDDGFIEDNYIQASERDRAKRALDLEEEDEDEMVFSIG</sequence>
<protein>
    <recommendedName>
        <fullName evidence="5">Leucine-rich repeat-containing protein 19-like</fullName>
    </recommendedName>
</protein>
<proteinExistence type="predicted"/>